<evidence type="ECO:0000313" key="2">
    <source>
        <dbReference type="Proteomes" id="UP000179245"/>
    </source>
</evidence>
<proteinExistence type="predicted"/>
<dbReference type="EMBL" id="MHTO01000003">
    <property type="protein sequence ID" value="OHA62813.1"/>
    <property type="molecule type" value="Genomic_DNA"/>
</dbReference>
<organism evidence="1 2">
    <name type="scientific">Candidatus Wildermuthbacteria bacterium GWA2_46_15</name>
    <dbReference type="NCBI Taxonomy" id="1802443"/>
    <lineage>
        <taxon>Bacteria</taxon>
        <taxon>Candidatus Wildermuthiibacteriota</taxon>
    </lineage>
</organism>
<name>A0A1G2QQM7_9BACT</name>
<gene>
    <name evidence="1" type="ORF">A2117_02460</name>
</gene>
<dbReference type="STRING" id="1802443.A2117_02460"/>
<sequence length="177" mass="20332">MVFKTDFEYILNREGEDGLEKLENKFQEIGHPIKYREMKALAFYPIGLRVISLLAIKDIFGFSDEEIKKIGEAAPKLSLVIKLFTKYFLSITLTARQAPSMWGKHYRAGKLVVVEINEKEKRIILSLEDFNLHPLLCKYLEGYFSTVVKMAVGKPTNSQEIKCSFSGGESHEYLVSW</sequence>
<reference evidence="1 2" key="1">
    <citation type="journal article" date="2016" name="Nat. Commun.">
        <title>Thousands of microbial genomes shed light on interconnected biogeochemical processes in an aquifer system.</title>
        <authorList>
            <person name="Anantharaman K."/>
            <person name="Brown C.T."/>
            <person name="Hug L.A."/>
            <person name="Sharon I."/>
            <person name="Castelle C.J."/>
            <person name="Probst A.J."/>
            <person name="Thomas B.C."/>
            <person name="Singh A."/>
            <person name="Wilkins M.J."/>
            <person name="Karaoz U."/>
            <person name="Brodie E.L."/>
            <person name="Williams K.H."/>
            <person name="Hubbard S.S."/>
            <person name="Banfield J.F."/>
        </authorList>
    </citation>
    <scope>NUCLEOTIDE SEQUENCE [LARGE SCALE GENOMIC DNA]</scope>
</reference>
<comment type="caution">
    <text evidence="1">The sequence shown here is derived from an EMBL/GenBank/DDBJ whole genome shotgun (WGS) entry which is preliminary data.</text>
</comment>
<dbReference type="Proteomes" id="UP000179245">
    <property type="component" value="Unassembled WGS sequence"/>
</dbReference>
<dbReference type="AlphaFoldDB" id="A0A1G2QQM7"/>
<protein>
    <recommendedName>
        <fullName evidence="3">4-vinyl reductase 4VR domain-containing protein</fullName>
    </recommendedName>
</protein>
<accession>A0A1G2QQM7</accession>
<evidence type="ECO:0000313" key="1">
    <source>
        <dbReference type="EMBL" id="OHA62813.1"/>
    </source>
</evidence>
<evidence type="ECO:0008006" key="3">
    <source>
        <dbReference type="Google" id="ProtNLM"/>
    </source>
</evidence>